<proteinExistence type="predicted"/>
<dbReference type="AlphaFoldDB" id="A0A9W2YVH7"/>
<dbReference type="RefSeq" id="XP_055866734.1">
    <property type="nucleotide sequence ID" value="XM_056010759.1"/>
</dbReference>
<keyword evidence="1" id="KW-0472">Membrane</keyword>
<dbReference type="RefSeq" id="XP_055866733.1">
    <property type="nucleotide sequence ID" value="XM_056010758.1"/>
</dbReference>
<keyword evidence="2" id="KW-0732">Signal</keyword>
<dbReference type="GeneID" id="106058939"/>
<gene>
    <name evidence="4 5" type="primary">LOC106058939</name>
</gene>
<keyword evidence="1" id="KW-1133">Transmembrane helix</keyword>
<accession>A0A9W2YVH7</accession>
<evidence type="ECO:0000313" key="5">
    <source>
        <dbReference type="RefSeq" id="XP_055866734.1"/>
    </source>
</evidence>
<dbReference type="Proteomes" id="UP001165740">
    <property type="component" value="Chromosome 14"/>
</dbReference>
<feature type="signal peptide" evidence="2">
    <location>
        <begin position="1"/>
        <end position="26"/>
    </location>
</feature>
<keyword evidence="1" id="KW-0812">Transmembrane</keyword>
<sequence>MMLPEKRNILVVNTILRLLLLRWSYQQEITALKFADSYSTNCLSNLVQGKDKIVLHGQIDTLGHYDTLEYVQYELNSDGYEYELLCLLDLKECIGYEPKNCYCSTSIKENVFDVTINITALAYLSGAKIRGALKYIETSIHGDVTLFPNIYDPSTTKAYVWINNQDVDIDNCNVAVKSDYVLVVFIVLNTLNLPLRLSIQENGTEGGSNYHMYSYFTSIEKELSLWFEYEVCHLQEYRRNFTCNITKEHESKKYQQFNSFIINNQTKEHIPRDWEKVQEKDIWMIIFIGINLVLNILFAIILRWKTRKINRLKQMCQQIFNRVDNYGKHSNRTTTSILSTDTENETDTELEVLLDQSVRVSRLRKHPETSRNAPLPVQSFSTSEINFRHDGNPESVVKLHSEETLQPISNTGPICSTDMTIDPQTLHKDLKVTLKNQDFMRSACNLIVE</sequence>
<organism evidence="3 4">
    <name type="scientific">Biomphalaria glabrata</name>
    <name type="common">Bloodfluke planorb</name>
    <name type="synonym">Freshwater snail</name>
    <dbReference type="NCBI Taxonomy" id="6526"/>
    <lineage>
        <taxon>Eukaryota</taxon>
        <taxon>Metazoa</taxon>
        <taxon>Spiralia</taxon>
        <taxon>Lophotrochozoa</taxon>
        <taxon>Mollusca</taxon>
        <taxon>Gastropoda</taxon>
        <taxon>Heterobranchia</taxon>
        <taxon>Euthyneura</taxon>
        <taxon>Panpulmonata</taxon>
        <taxon>Hygrophila</taxon>
        <taxon>Lymnaeoidea</taxon>
        <taxon>Planorbidae</taxon>
        <taxon>Biomphalaria</taxon>
    </lineage>
</organism>
<feature type="transmembrane region" description="Helical" evidence="1">
    <location>
        <begin position="282"/>
        <end position="304"/>
    </location>
</feature>
<protein>
    <submittedName>
        <fullName evidence="4 5">Uncharacterized protein LOC106058939 isoform X1</fullName>
    </submittedName>
</protein>
<reference evidence="4 5" key="1">
    <citation type="submission" date="2025-04" db="UniProtKB">
        <authorList>
            <consortium name="RefSeq"/>
        </authorList>
    </citation>
    <scope>IDENTIFICATION</scope>
</reference>
<keyword evidence="3" id="KW-1185">Reference proteome</keyword>
<evidence type="ECO:0000256" key="2">
    <source>
        <dbReference type="SAM" id="SignalP"/>
    </source>
</evidence>
<evidence type="ECO:0000313" key="3">
    <source>
        <dbReference type="Proteomes" id="UP001165740"/>
    </source>
</evidence>
<evidence type="ECO:0000313" key="4">
    <source>
        <dbReference type="RefSeq" id="XP_055866733.1"/>
    </source>
</evidence>
<name>A0A9W2YVH7_BIOGL</name>
<feature type="chain" id="PRO_5044702463" evidence="2">
    <location>
        <begin position="27"/>
        <end position="449"/>
    </location>
</feature>
<evidence type="ECO:0000256" key="1">
    <source>
        <dbReference type="SAM" id="Phobius"/>
    </source>
</evidence>